<dbReference type="Proteomes" id="UP000241848">
    <property type="component" value="Unassembled WGS sequence"/>
</dbReference>
<dbReference type="InterPro" id="IPR050901">
    <property type="entry name" value="BP-dep_ABC_trans_perm"/>
</dbReference>
<comment type="similarity">
    <text evidence="7">Belongs to the binding-protein-dependent transport system permease family.</text>
</comment>
<protein>
    <submittedName>
        <fullName evidence="9">ABC transporter permease</fullName>
    </submittedName>
</protein>
<dbReference type="GO" id="GO:0055085">
    <property type="term" value="P:transmembrane transport"/>
    <property type="evidence" value="ECO:0007669"/>
    <property type="project" value="InterPro"/>
</dbReference>
<dbReference type="PANTHER" id="PTHR32243">
    <property type="entry name" value="MALTOSE TRANSPORT SYSTEM PERMEASE-RELATED"/>
    <property type="match status" value="1"/>
</dbReference>
<feature type="transmembrane region" description="Helical" evidence="7">
    <location>
        <begin position="104"/>
        <end position="131"/>
    </location>
</feature>
<evidence type="ECO:0000256" key="2">
    <source>
        <dbReference type="ARBA" id="ARBA00022448"/>
    </source>
</evidence>
<keyword evidence="6 7" id="KW-0472">Membrane</keyword>
<sequence length="281" mass="30738">MAESFSYRVVRVLVLLFLAAFTLYPLWTLITISLSTATEAGAPFRWIPEFLTLHPYVAMWHTAPLLLYLKNSAIVSSSSAVVSLPIALLAAYALTRHRLRGRGVVLRVVLATQAFPGVLFLLPLFVIYISIEHTLGIPLDGTYLGLIVTYLTFALPFSIWMLTGYLAAVPPDIEEAARVDGASRMRAFISMTIRMATPSIVAVGVFTFMTAWGEVLFASVLTDGATRTLPIGLQLYESAKGLVIYWNQLMAAALTVSVPVVVGFMVLQRYFVRGLSAGAIK</sequence>
<evidence type="ECO:0000256" key="4">
    <source>
        <dbReference type="ARBA" id="ARBA00022692"/>
    </source>
</evidence>
<evidence type="ECO:0000313" key="9">
    <source>
        <dbReference type="EMBL" id="PSR22705.1"/>
    </source>
</evidence>
<evidence type="ECO:0000259" key="8">
    <source>
        <dbReference type="PROSITE" id="PS50928"/>
    </source>
</evidence>
<dbReference type="PANTHER" id="PTHR32243:SF18">
    <property type="entry name" value="INNER MEMBRANE ABC TRANSPORTER PERMEASE PROTEIN YCJP"/>
    <property type="match status" value="1"/>
</dbReference>
<dbReference type="PROSITE" id="PS50928">
    <property type="entry name" value="ABC_TM1"/>
    <property type="match status" value="1"/>
</dbReference>
<feature type="domain" description="ABC transmembrane type-1" evidence="8">
    <location>
        <begin position="69"/>
        <end position="267"/>
    </location>
</feature>
<feature type="transmembrane region" description="Helical" evidence="7">
    <location>
        <begin position="12"/>
        <end position="34"/>
    </location>
</feature>
<accession>A0A2T2WKF3</accession>
<dbReference type="Pfam" id="PF00528">
    <property type="entry name" value="BPD_transp_1"/>
    <property type="match status" value="1"/>
</dbReference>
<evidence type="ECO:0000256" key="3">
    <source>
        <dbReference type="ARBA" id="ARBA00022475"/>
    </source>
</evidence>
<dbReference type="CDD" id="cd06261">
    <property type="entry name" value="TM_PBP2"/>
    <property type="match status" value="1"/>
</dbReference>
<evidence type="ECO:0000313" key="10">
    <source>
        <dbReference type="Proteomes" id="UP000241848"/>
    </source>
</evidence>
<comment type="caution">
    <text evidence="9">The sequence shown here is derived from an EMBL/GenBank/DDBJ whole genome shotgun (WGS) entry which is preliminary data.</text>
</comment>
<comment type="subcellular location">
    <subcellularLocation>
        <location evidence="1 7">Cell membrane</location>
        <topology evidence="1 7">Multi-pass membrane protein</topology>
    </subcellularLocation>
</comment>
<keyword evidence="5 7" id="KW-1133">Transmembrane helix</keyword>
<keyword evidence="2 7" id="KW-0813">Transport</keyword>
<gene>
    <name evidence="9" type="ORF">C7B45_05780</name>
</gene>
<feature type="transmembrane region" description="Helical" evidence="7">
    <location>
        <begin position="188"/>
        <end position="212"/>
    </location>
</feature>
<feature type="transmembrane region" description="Helical" evidence="7">
    <location>
        <begin position="244"/>
        <end position="267"/>
    </location>
</feature>
<keyword evidence="4 7" id="KW-0812">Transmembrane</keyword>
<dbReference type="AlphaFoldDB" id="A0A2T2WKF3"/>
<evidence type="ECO:0000256" key="1">
    <source>
        <dbReference type="ARBA" id="ARBA00004651"/>
    </source>
</evidence>
<dbReference type="SUPFAM" id="SSF161098">
    <property type="entry name" value="MetI-like"/>
    <property type="match status" value="1"/>
</dbReference>
<dbReference type="InterPro" id="IPR035906">
    <property type="entry name" value="MetI-like_sf"/>
</dbReference>
<evidence type="ECO:0000256" key="7">
    <source>
        <dbReference type="RuleBase" id="RU363032"/>
    </source>
</evidence>
<dbReference type="EMBL" id="PXYV01000013">
    <property type="protein sequence ID" value="PSR22705.1"/>
    <property type="molecule type" value="Genomic_DNA"/>
</dbReference>
<evidence type="ECO:0000256" key="5">
    <source>
        <dbReference type="ARBA" id="ARBA00022989"/>
    </source>
</evidence>
<name>A0A2T2WKF3_9FIRM</name>
<organism evidence="9 10">
    <name type="scientific">Sulfobacillus acidophilus</name>
    <dbReference type="NCBI Taxonomy" id="53633"/>
    <lineage>
        <taxon>Bacteria</taxon>
        <taxon>Bacillati</taxon>
        <taxon>Bacillota</taxon>
        <taxon>Clostridia</taxon>
        <taxon>Eubacteriales</taxon>
        <taxon>Clostridiales Family XVII. Incertae Sedis</taxon>
        <taxon>Sulfobacillus</taxon>
    </lineage>
</organism>
<feature type="transmembrane region" description="Helical" evidence="7">
    <location>
        <begin position="143"/>
        <end position="167"/>
    </location>
</feature>
<dbReference type="GO" id="GO:0005886">
    <property type="term" value="C:plasma membrane"/>
    <property type="evidence" value="ECO:0007669"/>
    <property type="project" value="UniProtKB-SubCell"/>
</dbReference>
<keyword evidence="3" id="KW-1003">Cell membrane</keyword>
<proteinExistence type="inferred from homology"/>
<dbReference type="Gene3D" id="1.10.3720.10">
    <property type="entry name" value="MetI-like"/>
    <property type="match status" value="1"/>
</dbReference>
<feature type="transmembrane region" description="Helical" evidence="7">
    <location>
        <begin position="73"/>
        <end position="92"/>
    </location>
</feature>
<dbReference type="InterPro" id="IPR000515">
    <property type="entry name" value="MetI-like"/>
</dbReference>
<evidence type="ECO:0000256" key="6">
    <source>
        <dbReference type="ARBA" id="ARBA00023136"/>
    </source>
</evidence>
<reference evidence="9 10" key="1">
    <citation type="journal article" date="2014" name="BMC Genomics">
        <title>Comparison of environmental and isolate Sulfobacillus genomes reveals diverse carbon, sulfur, nitrogen, and hydrogen metabolisms.</title>
        <authorList>
            <person name="Justice N.B."/>
            <person name="Norman A."/>
            <person name="Brown C.T."/>
            <person name="Singh A."/>
            <person name="Thomas B.C."/>
            <person name="Banfield J.F."/>
        </authorList>
    </citation>
    <scope>NUCLEOTIDE SEQUENCE [LARGE SCALE GENOMIC DNA]</scope>
    <source>
        <strain evidence="9">AMDSBA3</strain>
    </source>
</reference>